<reference evidence="3" key="1">
    <citation type="submission" date="2014-10" db="EMBL/GenBank/DDBJ databases">
        <authorList>
            <person name="King R."/>
        </authorList>
    </citation>
    <scope>NUCLEOTIDE SEQUENCE [LARGE SCALE GENOMIC DNA]</scope>
    <source>
        <strain evidence="3">A3/5</strain>
    </source>
</reference>
<keyword evidence="3" id="KW-1185">Reference proteome</keyword>
<sequence length="319" mass="35401">MEARAISEKMSTGSLFLRVIGVGEARIGMIWFMLAIFLGFIANIVVLVGCASPDTQSVYLFSVGSAELVNATANVTGVSPNKLQTFELPEYWYWGLSGVCMNVKTRNLFDVEEKVICKQSFPPVFTVEDMISFAVEAHLGDNKNTSVKAKMMQPWTNALAKIQDDLVEPSRPRDLMRAAAAFCVLSTILASIILILTALYLTILRDFLRRWMLYALALLDALLFTGSGVMIGYAMREGPRGIIELSGLPQGHVYGAGNTAFTLGALVKYLAMEIFLFLFFLGLFLVLWLIYCCLLCCVDDRERVKVKVQVINRYLPAQG</sequence>
<feature type="transmembrane region" description="Helical" evidence="1">
    <location>
        <begin position="274"/>
        <end position="298"/>
    </location>
</feature>
<dbReference type="KEGG" id="fvn:FVRRES_12658"/>
<proteinExistence type="predicted"/>
<keyword evidence="1" id="KW-0472">Membrane</keyword>
<protein>
    <submittedName>
        <fullName evidence="2">Uncharacterized protein</fullName>
    </submittedName>
</protein>
<keyword evidence="1" id="KW-0812">Transmembrane</keyword>
<feature type="transmembrane region" description="Helical" evidence="1">
    <location>
        <begin position="213"/>
        <end position="235"/>
    </location>
</feature>
<evidence type="ECO:0000256" key="1">
    <source>
        <dbReference type="SAM" id="Phobius"/>
    </source>
</evidence>
<organism evidence="2 3">
    <name type="scientific">Fusarium venenatum</name>
    <dbReference type="NCBI Taxonomy" id="56646"/>
    <lineage>
        <taxon>Eukaryota</taxon>
        <taxon>Fungi</taxon>
        <taxon>Dikarya</taxon>
        <taxon>Ascomycota</taxon>
        <taxon>Pezizomycotina</taxon>
        <taxon>Sordariomycetes</taxon>
        <taxon>Hypocreomycetidae</taxon>
        <taxon>Hypocreales</taxon>
        <taxon>Nectriaceae</taxon>
        <taxon>Fusarium</taxon>
    </lineage>
</organism>
<accession>A0A2L2TI02</accession>
<evidence type="ECO:0000313" key="2">
    <source>
        <dbReference type="EMBL" id="CEI39967.1"/>
    </source>
</evidence>
<evidence type="ECO:0000313" key="3">
    <source>
        <dbReference type="Proteomes" id="UP000245910"/>
    </source>
</evidence>
<dbReference type="Proteomes" id="UP000245910">
    <property type="component" value="Chromosome IIII"/>
</dbReference>
<feature type="transmembrane region" description="Helical" evidence="1">
    <location>
        <begin position="27"/>
        <end position="49"/>
    </location>
</feature>
<dbReference type="EMBL" id="LN649232">
    <property type="protein sequence ID" value="CEI39967.1"/>
    <property type="molecule type" value="Genomic_DNA"/>
</dbReference>
<feature type="transmembrane region" description="Helical" evidence="1">
    <location>
        <begin position="178"/>
        <end position="201"/>
    </location>
</feature>
<keyword evidence="1" id="KW-1133">Transmembrane helix</keyword>
<dbReference type="GeneID" id="37264289"/>
<dbReference type="OrthoDB" id="4590557at2759"/>
<dbReference type="AlphaFoldDB" id="A0A2L2TI02"/>
<name>A0A2L2TI02_9HYPO</name>
<dbReference type="RefSeq" id="XP_025582357.1">
    <property type="nucleotide sequence ID" value="XM_025727940.2"/>
</dbReference>